<comment type="caution">
    <text evidence="1">The sequence shown here is derived from an EMBL/GenBank/DDBJ whole genome shotgun (WGS) entry which is preliminary data.</text>
</comment>
<reference evidence="1" key="1">
    <citation type="submission" date="2023-05" db="EMBL/GenBank/DDBJ databases">
        <authorList>
            <person name="Stuckert A."/>
        </authorList>
    </citation>
    <scope>NUCLEOTIDE SEQUENCE</scope>
</reference>
<name>A0ABN9BKV3_9NEOB</name>
<keyword evidence="2" id="KW-1185">Reference proteome</keyword>
<evidence type="ECO:0000313" key="1">
    <source>
        <dbReference type="EMBL" id="CAI9548276.1"/>
    </source>
</evidence>
<organism evidence="1 2">
    <name type="scientific">Staurois parvus</name>
    <dbReference type="NCBI Taxonomy" id="386267"/>
    <lineage>
        <taxon>Eukaryota</taxon>
        <taxon>Metazoa</taxon>
        <taxon>Chordata</taxon>
        <taxon>Craniata</taxon>
        <taxon>Vertebrata</taxon>
        <taxon>Euteleostomi</taxon>
        <taxon>Amphibia</taxon>
        <taxon>Batrachia</taxon>
        <taxon>Anura</taxon>
        <taxon>Neobatrachia</taxon>
        <taxon>Ranoidea</taxon>
        <taxon>Ranidae</taxon>
        <taxon>Staurois</taxon>
    </lineage>
</organism>
<dbReference type="EMBL" id="CATNWA010004622">
    <property type="protein sequence ID" value="CAI9548276.1"/>
    <property type="molecule type" value="Genomic_DNA"/>
</dbReference>
<gene>
    <name evidence="1" type="ORF">SPARVUS_LOCUS3129512</name>
</gene>
<sequence>MWYTWTEGWAVDMVYLDRGVAVDECGITWTEGWRWTWYTWTEGYSGGGPMVSCWTEGGGGSAWLLDRGVAGDMVYLDRGGWGGIWFNVCIIHKGGNMMYTHGHRGVKCY</sequence>
<dbReference type="Proteomes" id="UP001162483">
    <property type="component" value="Unassembled WGS sequence"/>
</dbReference>
<proteinExistence type="predicted"/>
<accession>A0ABN9BKV3</accession>
<evidence type="ECO:0000313" key="2">
    <source>
        <dbReference type="Proteomes" id="UP001162483"/>
    </source>
</evidence>
<protein>
    <submittedName>
        <fullName evidence="1">Uncharacterized protein</fullName>
    </submittedName>
</protein>